<gene>
    <name evidence="2" type="ORF">G1H11_07795</name>
</gene>
<dbReference type="SUPFAM" id="SSF51621">
    <property type="entry name" value="Phosphoenolpyruvate/pyruvate domain"/>
    <property type="match status" value="1"/>
</dbReference>
<dbReference type="PANTHER" id="PTHR31862">
    <property type="entry name" value="UPF0261 DOMAIN PROTEIN (AFU_ORTHOLOGUE AFUA_1G10120)"/>
    <property type="match status" value="1"/>
</dbReference>
<reference evidence="2 3" key="1">
    <citation type="submission" date="2020-02" db="EMBL/GenBank/DDBJ databases">
        <authorList>
            <person name="Li X.-J."/>
            <person name="Feng X.-M."/>
        </authorList>
    </citation>
    <scope>NUCLEOTIDE SEQUENCE [LARGE SCALE GENOMIC DNA]</scope>
    <source>
        <strain evidence="2 3">CGMCC 4.7225</strain>
    </source>
</reference>
<dbReference type="Pfam" id="PF09370">
    <property type="entry name" value="PEP_hydrolase"/>
    <property type="match status" value="1"/>
</dbReference>
<keyword evidence="2" id="KW-0670">Pyruvate</keyword>
<protein>
    <submittedName>
        <fullName evidence="2">Phosphoenolpyruvate hydrolase family protein</fullName>
    </submittedName>
</protein>
<dbReference type="InterPro" id="IPR051353">
    <property type="entry name" value="Tobamovirus_resist_UPF0261"/>
</dbReference>
<comment type="caution">
    <text evidence="2">The sequence shown here is derived from an EMBL/GenBank/DDBJ whole genome shotgun (WGS) entry which is preliminary data.</text>
</comment>
<dbReference type="PANTHER" id="PTHR31862:SF1">
    <property type="entry name" value="UPF0261 DOMAIN PROTEIN (AFU_ORTHOLOGUE AFUA_1G10120)"/>
    <property type="match status" value="1"/>
</dbReference>
<dbReference type="InterPro" id="IPR015813">
    <property type="entry name" value="Pyrv/PenolPyrv_kinase-like_dom"/>
</dbReference>
<dbReference type="Gene3D" id="3.20.20.70">
    <property type="entry name" value="Aldolase class I"/>
    <property type="match status" value="1"/>
</dbReference>
<dbReference type="InterPro" id="IPR009215">
    <property type="entry name" value="TIM-br_IGPS-like"/>
</dbReference>
<dbReference type="RefSeq" id="WP_163817676.1">
    <property type="nucleotide sequence ID" value="NZ_JAAGOB010000003.1"/>
</dbReference>
<sequence>MTRQEHLSRYRGKVEEGRPLIGAGAGTGISAKCAAAAGVDFIVIYNAGRFRMAGRGSMAGMMPFGNANDIVVEMAMEVLPVATPTPVLAGVCATDPTKNISMLLETLKSMGFAGVQNFPSVCLLDGSVREDLEATGYGFDKEVAMVARARELDLLTATYVRTDDEARAMAGAGADVIVAHVGLTAAGMIGGRNAVGLDEAAEKTQRVHDVVRSVNDEAFVVCHGGPIVSPGDAEYVLKRCDGVTGFLGASSMERIPVEIAITETIRAFTEIKLAPVIDPLNETRQEATL</sequence>
<proteinExistence type="predicted"/>
<accession>A0A6N9YJM6</accession>
<evidence type="ECO:0000259" key="1">
    <source>
        <dbReference type="Pfam" id="PF09370"/>
    </source>
</evidence>
<keyword evidence="2" id="KW-0378">Hydrolase</keyword>
<evidence type="ECO:0000313" key="2">
    <source>
        <dbReference type="EMBL" id="NED95216.1"/>
    </source>
</evidence>
<evidence type="ECO:0000313" key="3">
    <source>
        <dbReference type="Proteomes" id="UP000469185"/>
    </source>
</evidence>
<dbReference type="Gene3D" id="1.20.5.460">
    <property type="entry name" value="Single helix bin"/>
    <property type="match status" value="1"/>
</dbReference>
<dbReference type="InterPro" id="IPR013785">
    <property type="entry name" value="Aldolase_TIM"/>
</dbReference>
<keyword evidence="3" id="KW-1185">Reference proteome</keyword>
<name>A0A6N9YJM6_9ACTN</name>
<dbReference type="EMBL" id="JAAGOB010000003">
    <property type="protein sequence ID" value="NED95216.1"/>
    <property type="molecule type" value="Genomic_DNA"/>
</dbReference>
<dbReference type="AlphaFoldDB" id="A0A6N9YJM6"/>
<organism evidence="2 3">
    <name type="scientific">Phytoactinopolyspora alkaliphila</name>
    <dbReference type="NCBI Taxonomy" id="1783498"/>
    <lineage>
        <taxon>Bacteria</taxon>
        <taxon>Bacillati</taxon>
        <taxon>Actinomycetota</taxon>
        <taxon>Actinomycetes</taxon>
        <taxon>Jiangellales</taxon>
        <taxon>Jiangellaceae</taxon>
        <taxon>Phytoactinopolyspora</taxon>
    </lineage>
</organism>
<dbReference type="GO" id="GO:0016787">
    <property type="term" value="F:hydrolase activity"/>
    <property type="evidence" value="ECO:0007669"/>
    <property type="project" value="UniProtKB-KW"/>
</dbReference>
<dbReference type="Proteomes" id="UP000469185">
    <property type="component" value="Unassembled WGS sequence"/>
</dbReference>
<dbReference type="PIRSF" id="PIRSF034452">
    <property type="entry name" value="TIM-br_sig_trnsd"/>
    <property type="match status" value="1"/>
</dbReference>
<feature type="domain" description="TIM-barrel" evidence="1">
    <location>
        <begin position="8"/>
        <end position="271"/>
    </location>
</feature>